<keyword evidence="4" id="KW-1185">Reference proteome</keyword>
<dbReference type="PROSITE" id="PS50943">
    <property type="entry name" value="HTH_CROC1"/>
    <property type="match status" value="1"/>
</dbReference>
<dbReference type="PANTHER" id="PTHR35010:SF2">
    <property type="entry name" value="BLL4672 PROTEIN"/>
    <property type="match status" value="1"/>
</dbReference>
<dbReference type="EMBL" id="CP000750">
    <property type="protein sequence ID" value="ABS05498.1"/>
    <property type="molecule type" value="Genomic_DNA"/>
</dbReference>
<dbReference type="SUPFAM" id="SSF47413">
    <property type="entry name" value="lambda repressor-like DNA-binding domains"/>
    <property type="match status" value="1"/>
</dbReference>
<reference evidence="4" key="1">
    <citation type="journal article" date="2008" name="PLoS ONE">
        <title>Survival in nuclear waste, extreme resistance, and potential applications gleaned from the genome sequence of Kineococcus radiotolerans SRS30216.</title>
        <authorList>
            <person name="Bagwell C.E."/>
            <person name="Bhat S."/>
            <person name="Hawkins G.M."/>
            <person name="Smith B.W."/>
            <person name="Biswas T."/>
            <person name="Hoover T.R."/>
            <person name="Saunders E."/>
            <person name="Han C.S."/>
            <person name="Tsodikov O.V."/>
            <person name="Shimkets L.J."/>
        </authorList>
    </citation>
    <scope>NUCLEOTIDE SEQUENCE [LARGE SCALE GENOMIC DNA]</scope>
    <source>
        <strain evidence="4">ATCC BAA-149 / DSM 14245 / SRS30216</strain>
    </source>
</reference>
<protein>
    <submittedName>
        <fullName evidence="3">Transcriptional regulator, XRE family</fullName>
    </submittedName>
</protein>
<dbReference type="HOGENOM" id="CLU_057862_1_1_11"/>
<feature type="compositionally biased region" description="Gly residues" evidence="1">
    <location>
        <begin position="302"/>
        <end position="311"/>
    </location>
</feature>
<dbReference type="InterPro" id="IPR041413">
    <property type="entry name" value="MLTR_LBD"/>
</dbReference>
<evidence type="ECO:0000259" key="2">
    <source>
        <dbReference type="PROSITE" id="PS50943"/>
    </source>
</evidence>
<evidence type="ECO:0000256" key="1">
    <source>
        <dbReference type="SAM" id="MobiDB-lite"/>
    </source>
</evidence>
<dbReference type="InterPro" id="IPR001387">
    <property type="entry name" value="Cro/C1-type_HTH"/>
</dbReference>
<evidence type="ECO:0000313" key="3">
    <source>
        <dbReference type="EMBL" id="ABS05498.1"/>
    </source>
</evidence>
<dbReference type="GO" id="GO:0003677">
    <property type="term" value="F:DNA binding"/>
    <property type="evidence" value="ECO:0007669"/>
    <property type="project" value="InterPro"/>
</dbReference>
<dbReference type="SMART" id="SM00530">
    <property type="entry name" value="HTH_XRE"/>
    <property type="match status" value="1"/>
</dbReference>
<dbReference type="Gene3D" id="3.30.450.180">
    <property type="match status" value="1"/>
</dbReference>
<feature type="region of interest" description="Disordered" evidence="1">
    <location>
        <begin position="300"/>
        <end position="326"/>
    </location>
</feature>
<dbReference type="PANTHER" id="PTHR35010">
    <property type="entry name" value="BLL4672 PROTEIN-RELATED"/>
    <property type="match status" value="1"/>
</dbReference>
<dbReference type="AlphaFoldDB" id="A6WFA9"/>
<feature type="compositionally biased region" description="Pro residues" evidence="1">
    <location>
        <begin position="317"/>
        <end position="326"/>
    </location>
</feature>
<dbReference type="CDD" id="cd00093">
    <property type="entry name" value="HTH_XRE"/>
    <property type="match status" value="1"/>
</dbReference>
<name>A6WFA9_KINRD</name>
<dbReference type="Pfam" id="PF13560">
    <property type="entry name" value="HTH_31"/>
    <property type="match status" value="1"/>
</dbReference>
<feature type="domain" description="HTH cro/C1-type" evidence="2">
    <location>
        <begin position="53"/>
        <end position="107"/>
    </location>
</feature>
<accession>A6WFA9</accession>
<dbReference type="Gene3D" id="1.10.260.40">
    <property type="entry name" value="lambda repressor-like DNA-binding domains"/>
    <property type="match status" value="1"/>
</dbReference>
<dbReference type="KEGG" id="kra:Krad_4035"/>
<gene>
    <name evidence="3" type="ordered locus">Krad_4035</name>
</gene>
<dbReference type="eggNOG" id="COG1396">
    <property type="taxonomic scope" value="Bacteria"/>
</dbReference>
<organism evidence="3 4">
    <name type="scientific">Kineococcus radiotolerans (strain ATCC BAA-149 / DSM 14245 / SRS30216)</name>
    <dbReference type="NCBI Taxonomy" id="266940"/>
    <lineage>
        <taxon>Bacteria</taxon>
        <taxon>Bacillati</taxon>
        <taxon>Actinomycetota</taxon>
        <taxon>Actinomycetes</taxon>
        <taxon>Kineosporiales</taxon>
        <taxon>Kineosporiaceae</taxon>
        <taxon>Kineococcus</taxon>
    </lineage>
</organism>
<dbReference type="STRING" id="266940.Krad_4035"/>
<sequence length="326" mass="34114">MPAATGGRAVPGWALGFAPAPGHDGGVEGENLGTALRRWRDRLSPADVGLPARVRRRAAGLRREELADLAGLSVDYVVRLEQGRATNPSAQVVATLARALQLSTVERDHAYRLAGLLPPADGVVSHLVPAGVQRVLARLGDFPVGVFGADWTLLTWNPAWTALIGDPSGLSPGRRNLIRAVFSPEGGDLARWPVRNADAGLPAALVADLRSALVDYPRDAGLVALTEELTRTSPEFARLCREGTVGRHVSSRKTIEHPDVGDVTCDCDVLTVPGSDVRLVVYTVAAGSVDAEKLEFLRVTRGQGGPGGGPSGAEPSTPAPVPPATS</sequence>
<evidence type="ECO:0000313" key="4">
    <source>
        <dbReference type="Proteomes" id="UP000001116"/>
    </source>
</evidence>
<dbReference type="Proteomes" id="UP000001116">
    <property type="component" value="Chromosome"/>
</dbReference>
<proteinExistence type="predicted"/>
<dbReference type="Pfam" id="PF17765">
    <property type="entry name" value="MLTR_LBD"/>
    <property type="match status" value="1"/>
</dbReference>
<dbReference type="InterPro" id="IPR010982">
    <property type="entry name" value="Lambda_DNA-bd_dom_sf"/>
</dbReference>